<keyword evidence="4" id="KW-1185">Reference proteome</keyword>
<accession>A0A372NSL7</accession>
<feature type="region of interest" description="Disordered" evidence="1">
    <location>
        <begin position="26"/>
        <end position="46"/>
    </location>
</feature>
<evidence type="ECO:0000313" key="3">
    <source>
        <dbReference type="EMBL" id="RFZ92280.1"/>
    </source>
</evidence>
<dbReference type="PROSITE" id="PS51257">
    <property type="entry name" value="PROKAR_LIPOPROTEIN"/>
    <property type="match status" value="1"/>
</dbReference>
<proteinExistence type="predicted"/>
<sequence length="201" mass="22807">MRVKKYIRLIATVLLLQVAYGCESQPAGATSPAVKPARDSSANTTKPAALTDEQLFRVFFSKFKNVIKTQNKTQIQSMFNFPLQTNPQWSNEDLKNSKVDYKSGLLTGVEFAAFYPDIFTKDAVKLIPASVEDDLSEIDKTTTEDYYKKLMPITDKGSTLYELEKQYTQDNGQETSFGFVFGKVKGSYKVISYYRPWPLKD</sequence>
<evidence type="ECO:0000256" key="1">
    <source>
        <dbReference type="SAM" id="MobiDB-lite"/>
    </source>
</evidence>
<dbReference type="RefSeq" id="WP_117391991.1">
    <property type="nucleotide sequence ID" value="NZ_QWDC01000002.1"/>
</dbReference>
<keyword evidence="2" id="KW-0732">Signal</keyword>
<dbReference type="Proteomes" id="UP000264217">
    <property type="component" value="Unassembled WGS sequence"/>
</dbReference>
<reference evidence="3 4" key="1">
    <citation type="submission" date="2018-08" db="EMBL/GenBank/DDBJ databases">
        <title>Mucilaginibacter sp. MYSH2.</title>
        <authorList>
            <person name="Seo T."/>
        </authorList>
    </citation>
    <scope>NUCLEOTIDE SEQUENCE [LARGE SCALE GENOMIC DNA]</scope>
    <source>
        <strain evidence="3 4">MYSH2</strain>
    </source>
</reference>
<dbReference type="AlphaFoldDB" id="A0A372NSL7"/>
<organism evidence="3 4">
    <name type="scientific">Mucilaginibacter conchicola</name>
    <dbReference type="NCBI Taxonomy" id="2303333"/>
    <lineage>
        <taxon>Bacteria</taxon>
        <taxon>Pseudomonadati</taxon>
        <taxon>Bacteroidota</taxon>
        <taxon>Sphingobacteriia</taxon>
        <taxon>Sphingobacteriales</taxon>
        <taxon>Sphingobacteriaceae</taxon>
        <taxon>Mucilaginibacter</taxon>
    </lineage>
</organism>
<feature type="chain" id="PRO_5016936228" evidence="2">
    <location>
        <begin position="30"/>
        <end position="201"/>
    </location>
</feature>
<comment type="caution">
    <text evidence="3">The sequence shown here is derived from an EMBL/GenBank/DDBJ whole genome shotgun (WGS) entry which is preliminary data.</text>
</comment>
<gene>
    <name evidence="3" type="ORF">D0C36_12635</name>
</gene>
<evidence type="ECO:0000313" key="4">
    <source>
        <dbReference type="Proteomes" id="UP000264217"/>
    </source>
</evidence>
<protein>
    <submittedName>
        <fullName evidence="3">Uncharacterized protein</fullName>
    </submittedName>
</protein>
<name>A0A372NSL7_9SPHI</name>
<evidence type="ECO:0000256" key="2">
    <source>
        <dbReference type="SAM" id="SignalP"/>
    </source>
</evidence>
<dbReference type="EMBL" id="QWDC01000002">
    <property type="protein sequence ID" value="RFZ92280.1"/>
    <property type="molecule type" value="Genomic_DNA"/>
</dbReference>
<feature type="signal peptide" evidence="2">
    <location>
        <begin position="1"/>
        <end position="29"/>
    </location>
</feature>
<dbReference type="OrthoDB" id="796239at2"/>